<reference evidence="1 2" key="2">
    <citation type="journal article" date="2022" name="Mol. Ecol. Resour.">
        <title>The genomes of chicory, endive, great burdock and yacon provide insights into Asteraceae paleo-polyploidization history and plant inulin production.</title>
        <authorList>
            <person name="Fan W."/>
            <person name="Wang S."/>
            <person name="Wang H."/>
            <person name="Wang A."/>
            <person name="Jiang F."/>
            <person name="Liu H."/>
            <person name="Zhao H."/>
            <person name="Xu D."/>
            <person name="Zhang Y."/>
        </authorList>
    </citation>
    <scope>NUCLEOTIDE SEQUENCE [LARGE SCALE GENOMIC DNA]</scope>
    <source>
        <strain evidence="2">cv. Niubang</strain>
    </source>
</reference>
<name>A0ACB8Y9W1_ARCLA</name>
<sequence length="73" mass="8715">MSNLLFCFYLYKAQQKRLCNKDFPLKLDFAILSHAIEELVTGARRRGGRREEERVCGEVYTRVADEKRRAYRE</sequence>
<proteinExistence type="predicted"/>
<organism evidence="1 2">
    <name type="scientific">Arctium lappa</name>
    <name type="common">Greater burdock</name>
    <name type="synonym">Lappa major</name>
    <dbReference type="NCBI Taxonomy" id="4217"/>
    <lineage>
        <taxon>Eukaryota</taxon>
        <taxon>Viridiplantae</taxon>
        <taxon>Streptophyta</taxon>
        <taxon>Embryophyta</taxon>
        <taxon>Tracheophyta</taxon>
        <taxon>Spermatophyta</taxon>
        <taxon>Magnoliopsida</taxon>
        <taxon>eudicotyledons</taxon>
        <taxon>Gunneridae</taxon>
        <taxon>Pentapetalae</taxon>
        <taxon>asterids</taxon>
        <taxon>campanulids</taxon>
        <taxon>Asterales</taxon>
        <taxon>Asteraceae</taxon>
        <taxon>Carduoideae</taxon>
        <taxon>Cardueae</taxon>
        <taxon>Arctiinae</taxon>
        <taxon>Arctium</taxon>
    </lineage>
</organism>
<evidence type="ECO:0000313" key="1">
    <source>
        <dbReference type="EMBL" id="KAI3681640.1"/>
    </source>
</evidence>
<evidence type="ECO:0000313" key="2">
    <source>
        <dbReference type="Proteomes" id="UP001055879"/>
    </source>
</evidence>
<reference evidence="2" key="1">
    <citation type="journal article" date="2022" name="Mol. Ecol. Resour.">
        <title>The genomes of chicory, endive, great burdock and yacon provide insights into Asteraceae palaeo-polyploidization history and plant inulin production.</title>
        <authorList>
            <person name="Fan W."/>
            <person name="Wang S."/>
            <person name="Wang H."/>
            <person name="Wang A."/>
            <person name="Jiang F."/>
            <person name="Liu H."/>
            <person name="Zhao H."/>
            <person name="Xu D."/>
            <person name="Zhang Y."/>
        </authorList>
    </citation>
    <scope>NUCLEOTIDE SEQUENCE [LARGE SCALE GENOMIC DNA]</scope>
    <source>
        <strain evidence="2">cv. Niubang</strain>
    </source>
</reference>
<gene>
    <name evidence="1" type="ORF">L6452_36442</name>
</gene>
<keyword evidence="2" id="KW-1185">Reference proteome</keyword>
<dbReference type="EMBL" id="CM042059">
    <property type="protein sequence ID" value="KAI3681640.1"/>
    <property type="molecule type" value="Genomic_DNA"/>
</dbReference>
<protein>
    <submittedName>
        <fullName evidence="1">Uncharacterized protein</fullName>
    </submittedName>
</protein>
<accession>A0ACB8Y9W1</accession>
<comment type="caution">
    <text evidence="1">The sequence shown here is derived from an EMBL/GenBank/DDBJ whole genome shotgun (WGS) entry which is preliminary data.</text>
</comment>
<dbReference type="Proteomes" id="UP001055879">
    <property type="component" value="Linkage Group LG13"/>
</dbReference>